<evidence type="ECO:0000313" key="8">
    <source>
        <dbReference type="Proteomes" id="UP001652628"/>
    </source>
</evidence>
<dbReference type="PROSITE" id="PS00028">
    <property type="entry name" value="ZINC_FINGER_C2H2_1"/>
    <property type="match status" value="7"/>
</dbReference>
<keyword evidence="1" id="KW-0479">Metal-binding</keyword>
<keyword evidence="3 5" id="KW-0863">Zinc-finger</keyword>
<feature type="domain" description="C2H2-type" evidence="7">
    <location>
        <begin position="68"/>
        <end position="90"/>
    </location>
</feature>
<feature type="domain" description="C2H2-type" evidence="7">
    <location>
        <begin position="103"/>
        <end position="130"/>
    </location>
</feature>
<feature type="domain" description="C2H2-type" evidence="7">
    <location>
        <begin position="219"/>
        <end position="246"/>
    </location>
</feature>
<reference evidence="9" key="1">
    <citation type="submission" date="2025-08" db="UniProtKB">
        <authorList>
            <consortium name="RefSeq"/>
        </authorList>
    </citation>
    <scope>IDENTIFICATION</scope>
</reference>
<evidence type="ECO:0000256" key="1">
    <source>
        <dbReference type="ARBA" id="ARBA00022723"/>
    </source>
</evidence>
<evidence type="ECO:0000256" key="6">
    <source>
        <dbReference type="SAM" id="MobiDB-lite"/>
    </source>
</evidence>
<gene>
    <name evidence="9" type="primary">LOC108015032</name>
</gene>
<dbReference type="SMART" id="SM00355">
    <property type="entry name" value="ZnF_C2H2"/>
    <property type="match status" value="7"/>
</dbReference>
<organism evidence="8 9">
    <name type="scientific">Drosophila suzukii</name>
    <name type="common">Spotted-wing drosophila fruit fly</name>
    <dbReference type="NCBI Taxonomy" id="28584"/>
    <lineage>
        <taxon>Eukaryota</taxon>
        <taxon>Metazoa</taxon>
        <taxon>Ecdysozoa</taxon>
        <taxon>Arthropoda</taxon>
        <taxon>Hexapoda</taxon>
        <taxon>Insecta</taxon>
        <taxon>Pterygota</taxon>
        <taxon>Neoptera</taxon>
        <taxon>Endopterygota</taxon>
        <taxon>Diptera</taxon>
        <taxon>Brachycera</taxon>
        <taxon>Muscomorpha</taxon>
        <taxon>Ephydroidea</taxon>
        <taxon>Drosophilidae</taxon>
        <taxon>Drosophila</taxon>
        <taxon>Sophophora</taxon>
    </lineage>
</organism>
<name>A0AB39ZJ72_DROSZ</name>
<feature type="domain" description="C2H2-type" evidence="7">
    <location>
        <begin position="191"/>
        <end position="218"/>
    </location>
</feature>
<keyword evidence="2" id="KW-0677">Repeat</keyword>
<sequence>MERNTMEHDVSRFQSFLVKEEEADEEDEAHMLLRPELYDEELALEREEQELEERNLKNPNYLGGLASFICRHCPEVFFSKRELAAHRPVHRLKSGQTKSTSELTCEACGKVFQRRNALVDHMNAHNSERIYPCPECPARFVQRSNRDCHVRNTHRKEYLHSCPESGCGRRFQQKRERDQHVKSVHRKERNFVCDTCSASFSHPVNYRKHLASHSSDKNYGCPICGKLFGRPENRDVHLFVHSICKAYACCVCGADYMRRNQLIRHSSETGHLNDPIVRQKPQFSPALAQRPAARDLGQKADYPADVEWSPEEDADAFQWPEGEDPVSREDLGDSQGDHRITEDEEELFDYISII</sequence>
<feature type="region of interest" description="Disordered" evidence="6">
    <location>
        <begin position="305"/>
        <end position="340"/>
    </location>
</feature>
<dbReference type="PANTHER" id="PTHR24408:SF64">
    <property type="entry name" value="LINKING IMMUNITY AND METABOLISM-RELATED"/>
    <property type="match status" value="1"/>
</dbReference>
<proteinExistence type="predicted"/>
<evidence type="ECO:0000256" key="3">
    <source>
        <dbReference type="ARBA" id="ARBA00022771"/>
    </source>
</evidence>
<evidence type="ECO:0000256" key="4">
    <source>
        <dbReference type="ARBA" id="ARBA00022833"/>
    </source>
</evidence>
<evidence type="ECO:0000256" key="5">
    <source>
        <dbReference type="PROSITE-ProRule" id="PRU00042"/>
    </source>
</evidence>
<protein>
    <submittedName>
        <fullName evidence="9">Zinc finger protein OZF</fullName>
    </submittedName>
</protein>
<feature type="domain" description="C2H2-type" evidence="7">
    <location>
        <begin position="131"/>
        <end position="159"/>
    </location>
</feature>
<dbReference type="Gene3D" id="3.30.160.60">
    <property type="entry name" value="Classic Zinc Finger"/>
    <property type="match status" value="4"/>
</dbReference>
<dbReference type="InterPro" id="IPR036236">
    <property type="entry name" value="Znf_C2H2_sf"/>
</dbReference>
<evidence type="ECO:0000313" key="9">
    <source>
        <dbReference type="RefSeq" id="XP_016936752.3"/>
    </source>
</evidence>
<dbReference type="PROSITE" id="PS50157">
    <property type="entry name" value="ZINC_FINGER_C2H2_2"/>
    <property type="match status" value="7"/>
</dbReference>
<dbReference type="Pfam" id="PF00096">
    <property type="entry name" value="zf-C2H2"/>
    <property type="match status" value="2"/>
</dbReference>
<dbReference type="AlphaFoldDB" id="A0AB39ZJ72"/>
<dbReference type="RefSeq" id="XP_016936752.3">
    <property type="nucleotide sequence ID" value="XM_017081263.4"/>
</dbReference>
<evidence type="ECO:0000259" key="7">
    <source>
        <dbReference type="PROSITE" id="PS50157"/>
    </source>
</evidence>
<feature type="domain" description="C2H2-type" evidence="7">
    <location>
        <begin position="247"/>
        <end position="276"/>
    </location>
</feature>
<evidence type="ECO:0000256" key="2">
    <source>
        <dbReference type="ARBA" id="ARBA00022737"/>
    </source>
</evidence>
<keyword evidence="8" id="KW-1185">Reference proteome</keyword>
<dbReference type="Proteomes" id="UP001652628">
    <property type="component" value="Chromosome X"/>
</dbReference>
<dbReference type="SUPFAM" id="SSF57667">
    <property type="entry name" value="beta-beta-alpha zinc fingers"/>
    <property type="match status" value="3"/>
</dbReference>
<feature type="compositionally biased region" description="Basic and acidic residues" evidence="6">
    <location>
        <begin position="325"/>
        <end position="340"/>
    </location>
</feature>
<dbReference type="InterPro" id="IPR013087">
    <property type="entry name" value="Znf_C2H2_type"/>
</dbReference>
<dbReference type="GeneID" id="108015032"/>
<accession>A0AB39ZJ72</accession>
<keyword evidence="4" id="KW-0862">Zinc</keyword>
<feature type="domain" description="C2H2-type" evidence="7">
    <location>
        <begin position="160"/>
        <end position="190"/>
    </location>
</feature>
<dbReference type="PANTHER" id="PTHR24408">
    <property type="entry name" value="ZINC FINGER PROTEIN"/>
    <property type="match status" value="1"/>
</dbReference>
<dbReference type="GO" id="GO:0008270">
    <property type="term" value="F:zinc ion binding"/>
    <property type="evidence" value="ECO:0007669"/>
    <property type="project" value="UniProtKB-KW"/>
</dbReference>